<organism evidence="1">
    <name type="scientific">Moorella thermoacetica Y72</name>
    <dbReference type="NCBI Taxonomy" id="1325331"/>
    <lineage>
        <taxon>Bacteria</taxon>
        <taxon>Bacillati</taxon>
        <taxon>Bacillota</taxon>
        <taxon>Clostridia</taxon>
        <taxon>Neomoorellales</taxon>
        <taxon>Neomoorellaceae</taxon>
        <taxon>Neomoorella</taxon>
    </lineage>
</organism>
<dbReference type="EMBL" id="DF238840">
    <property type="protein sequence ID" value="GAF27060.1"/>
    <property type="molecule type" value="Genomic_DNA"/>
</dbReference>
<sequence length="37" mass="4070">MRRGFVHGSLSAGVSSHFMTMIQHIKGQVEAHSTKTD</sequence>
<accession>A0A0S6UFT5</accession>
<dbReference type="AlphaFoldDB" id="A0A0S6UFT5"/>
<protein>
    <submittedName>
        <fullName evidence="1">Uncharacterized protein</fullName>
    </submittedName>
</protein>
<name>A0A0S6UFT5_NEOTH</name>
<reference evidence="1" key="1">
    <citation type="journal article" date="2014" name="Gene">
        <title>Genome-guided analysis of transformation efficiency and carbon dioxide assimilation by Moorella thermoacetica Y72.</title>
        <authorList>
            <person name="Tsukahara K."/>
            <person name="Kita A."/>
            <person name="Nakashimada Y."/>
            <person name="Hoshino T."/>
            <person name="Murakami K."/>
        </authorList>
    </citation>
    <scope>NUCLEOTIDE SEQUENCE [LARGE SCALE GENOMIC DNA]</scope>
    <source>
        <strain evidence="1">Y72</strain>
    </source>
</reference>
<evidence type="ECO:0000313" key="1">
    <source>
        <dbReference type="EMBL" id="GAF27060.1"/>
    </source>
</evidence>
<dbReference type="Proteomes" id="UP000063718">
    <property type="component" value="Unassembled WGS sequence"/>
</dbReference>
<proteinExistence type="predicted"/>
<gene>
    <name evidence="1" type="ORF">MTY_2401</name>
</gene>